<comment type="function">
    <text evidence="7">One of the primary rRNA binding proteins. Required for association of the 30S and 50S subunits to form the 70S ribosome, for tRNA binding and peptide bond formation. It has been suggested to have peptidyltransferase activity; this is somewhat controversial. Makes several contacts with the 16S rRNA in the 70S ribosome.</text>
</comment>
<dbReference type="InterPro" id="IPR022669">
    <property type="entry name" value="Ribosomal_uL2_C"/>
</dbReference>
<dbReference type="PROSITE" id="PS00467">
    <property type="entry name" value="RIBOSOMAL_L2"/>
    <property type="match status" value="1"/>
</dbReference>
<dbReference type="GO" id="GO:0015934">
    <property type="term" value="C:large ribosomal subunit"/>
    <property type="evidence" value="ECO:0007669"/>
    <property type="project" value="InterPro"/>
</dbReference>
<dbReference type="PIRSF" id="PIRSF002158">
    <property type="entry name" value="Ribosomal_L2"/>
    <property type="match status" value="1"/>
</dbReference>
<name>G6FQN0_9CYAN</name>
<keyword evidence="4 7" id="KW-0689">Ribosomal protein</keyword>
<dbReference type="Proteomes" id="UP000004344">
    <property type="component" value="Unassembled WGS sequence"/>
</dbReference>
<evidence type="ECO:0000313" key="11">
    <source>
        <dbReference type="EMBL" id="EHC18115.1"/>
    </source>
</evidence>
<dbReference type="Gene3D" id="2.30.30.30">
    <property type="match status" value="1"/>
</dbReference>
<evidence type="ECO:0000259" key="10">
    <source>
        <dbReference type="SMART" id="SM01383"/>
    </source>
</evidence>
<dbReference type="FunFam" id="4.10.950.10:FF:000001">
    <property type="entry name" value="50S ribosomal protein L2"/>
    <property type="match status" value="1"/>
</dbReference>
<dbReference type="AlphaFoldDB" id="G6FQN0"/>
<evidence type="ECO:0000256" key="3">
    <source>
        <dbReference type="ARBA" id="ARBA00022884"/>
    </source>
</evidence>
<dbReference type="InterPro" id="IPR014722">
    <property type="entry name" value="Rib_uL2_dom2"/>
</dbReference>
<dbReference type="PATRIC" id="fig|741277.3.peg.1375"/>
<comment type="subunit">
    <text evidence="7">Part of the 50S ribosomal subunit. Forms a bridge to the 30S subunit in the 70S ribosome.</text>
</comment>
<dbReference type="InterPro" id="IPR012340">
    <property type="entry name" value="NA-bd_OB-fold"/>
</dbReference>
<comment type="caution">
    <text evidence="11">The sequence shown here is derived from an EMBL/GenBank/DDBJ whole genome shotgun (WGS) entry which is preliminary data.</text>
</comment>
<dbReference type="FunFam" id="2.30.30.30:FF:000001">
    <property type="entry name" value="50S ribosomal protein L2"/>
    <property type="match status" value="1"/>
</dbReference>
<dbReference type="GO" id="GO:0016740">
    <property type="term" value="F:transferase activity"/>
    <property type="evidence" value="ECO:0007669"/>
    <property type="project" value="InterPro"/>
</dbReference>
<keyword evidence="2 7" id="KW-0699">rRNA-binding</keyword>
<evidence type="ECO:0000259" key="9">
    <source>
        <dbReference type="SMART" id="SM01382"/>
    </source>
</evidence>
<feature type="domain" description="Large ribosomal subunit protein uL2 RNA-binding" evidence="10">
    <location>
        <begin position="61"/>
        <end position="137"/>
    </location>
</feature>
<dbReference type="InterPro" id="IPR022671">
    <property type="entry name" value="Ribosomal_uL2_CS"/>
</dbReference>
<feature type="compositionally biased region" description="Basic residues" evidence="8">
    <location>
        <begin position="228"/>
        <end position="239"/>
    </location>
</feature>
<dbReference type="Pfam" id="PF03947">
    <property type="entry name" value="Ribosomal_L2_C"/>
    <property type="match status" value="1"/>
</dbReference>
<evidence type="ECO:0000256" key="2">
    <source>
        <dbReference type="ARBA" id="ARBA00022730"/>
    </source>
</evidence>
<dbReference type="Pfam" id="PF00181">
    <property type="entry name" value="Ribosomal_L2_N"/>
    <property type="match status" value="1"/>
</dbReference>
<comment type="similarity">
    <text evidence="1 7">Belongs to the universal ribosomal protein uL2 family.</text>
</comment>
<evidence type="ECO:0000256" key="6">
    <source>
        <dbReference type="ARBA" id="ARBA00035242"/>
    </source>
</evidence>
<dbReference type="PANTHER" id="PTHR13691">
    <property type="entry name" value="RIBOSOMAL PROTEIN L2"/>
    <property type="match status" value="1"/>
</dbReference>
<organism evidence="11 12">
    <name type="scientific">Fischerella thermalis JSC-11</name>
    <dbReference type="NCBI Taxonomy" id="741277"/>
    <lineage>
        <taxon>Bacteria</taxon>
        <taxon>Bacillati</taxon>
        <taxon>Cyanobacteriota</taxon>
        <taxon>Cyanophyceae</taxon>
        <taxon>Nostocales</taxon>
        <taxon>Hapalosiphonaceae</taxon>
        <taxon>Fischerella</taxon>
    </lineage>
</organism>
<reference evidence="11 12" key="1">
    <citation type="submission" date="2011-09" db="EMBL/GenBank/DDBJ databases">
        <title>The draft genome of Fischerella sp. JSC-11.</title>
        <authorList>
            <consortium name="US DOE Joint Genome Institute (JGI-PGF)"/>
            <person name="Lucas S."/>
            <person name="Han J."/>
            <person name="Lapidus A."/>
            <person name="Cheng J.-F."/>
            <person name="Goodwin L."/>
            <person name="Pitluck S."/>
            <person name="Peters L."/>
            <person name="Land M.L."/>
            <person name="Hauser L."/>
            <person name="Sarkisova S."/>
            <person name="Bryant D.A."/>
            <person name="Brown I."/>
            <person name="Woyke T.J."/>
        </authorList>
    </citation>
    <scope>NUCLEOTIDE SEQUENCE [LARGE SCALE GENOMIC DNA]</scope>
    <source>
        <strain evidence="11 12">JSC-11</strain>
    </source>
</reference>
<gene>
    <name evidence="7" type="primary">rplB</name>
    <name evidence="7" type="synonym">rpl2</name>
    <name evidence="11" type="ORF">FJSC11DRAFT_1177</name>
</gene>
<dbReference type="SUPFAM" id="SSF50104">
    <property type="entry name" value="Translation proteins SH3-like domain"/>
    <property type="match status" value="1"/>
</dbReference>
<evidence type="ECO:0000256" key="1">
    <source>
        <dbReference type="ARBA" id="ARBA00005636"/>
    </source>
</evidence>
<dbReference type="Gene3D" id="2.40.50.140">
    <property type="entry name" value="Nucleic acid-binding proteins"/>
    <property type="match status" value="1"/>
</dbReference>
<evidence type="ECO:0000256" key="7">
    <source>
        <dbReference type="HAMAP-Rule" id="MF_01320"/>
    </source>
</evidence>
<dbReference type="InterPro" id="IPR005880">
    <property type="entry name" value="Ribosomal_uL2_bac/org-type"/>
</dbReference>
<dbReference type="FunFam" id="2.40.50.140:FF:000003">
    <property type="entry name" value="50S ribosomal protein L2"/>
    <property type="match status" value="1"/>
</dbReference>
<evidence type="ECO:0000313" key="12">
    <source>
        <dbReference type="Proteomes" id="UP000004344"/>
    </source>
</evidence>
<dbReference type="GO" id="GO:0003735">
    <property type="term" value="F:structural constituent of ribosome"/>
    <property type="evidence" value="ECO:0007669"/>
    <property type="project" value="InterPro"/>
</dbReference>
<feature type="compositionally biased region" description="Basic residues" evidence="8">
    <location>
        <begin position="277"/>
        <end position="306"/>
    </location>
</feature>
<dbReference type="InterPro" id="IPR008991">
    <property type="entry name" value="Translation_prot_SH3-like_sf"/>
</dbReference>
<accession>G6FQN0</accession>
<evidence type="ECO:0000256" key="4">
    <source>
        <dbReference type="ARBA" id="ARBA00022980"/>
    </source>
</evidence>
<feature type="region of interest" description="Disordered" evidence="8">
    <location>
        <begin position="228"/>
        <end position="306"/>
    </location>
</feature>
<dbReference type="SUPFAM" id="SSF50249">
    <property type="entry name" value="Nucleic acid-binding proteins"/>
    <property type="match status" value="1"/>
</dbReference>
<dbReference type="EMBL" id="AGIZ01000003">
    <property type="protein sequence ID" value="EHC18115.1"/>
    <property type="molecule type" value="Genomic_DNA"/>
</dbReference>
<protein>
    <recommendedName>
        <fullName evidence="6 7">Large ribosomal subunit protein uL2</fullName>
    </recommendedName>
</protein>
<feature type="domain" description="Large ribosomal subunit protein uL2 C-terminal" evidence="9">
    <location>
        <begin position="143"/>
        <end position="272"/>
    </location>
</feature>
<keyword evidence="12" id="KW-1185">Reference proteome</keyword>
<dbReference type="HAMAP" id="MF_01320_B">
    <property type="entry name" value="Ribosomal_uL2_B"/>
    <property type="match status" value="1"/>
</dbReference>
<dbReference type="PANTHER" id="PTHR13691:SF5">
    <property type="entry name" value="LARGE RIBOSOMAL SUBUNIT PROTEIN UL2M"/>
    <property type="match status" value="1"/>
</dbReference>
<dbReference type="InterPro" id="IPR002171">
    <property type="entry name" value="Ribosomal_uL2"/>
</dbReference>
<dbReference type="GO" id="GO:0019843">
    <property type="term" value="F:rRNA binding"/>
    <property type="evidence" value="ECO:0007669"/>
    <property type="project" value="UniProtKB-UniRule"/>
</dbReference>
<dbReference type="InterPro" id="IPR022666">
    <property type="entry name" value="Ribosomal_uL2_RNA-bd_dom"/>
</dbReference>
<sequence length="306" mass="33942">MYRRAMARLYNNQQLTNKIMGTRSFRPYTPSTRQVTISDFSEITKTEPEKSLTKYVHRAKGRNNQGRITSRFRGGGHKRLYRIIDFKRNKRDIPAEVIAIEYDPNRNARIALLQYQDGEKRYILQPNGLKVGTTVIAGVNAPIEDGNALPLSNIPLGTSVHNVELTPGKGGQIVRSAGATAQVVAKEGNYVTLKLPSGEVRMIRRECYATIGQVGNIDARNLSAGKAGRNRWKGRRPHVRGSVMNPVDHPHGGGEGRAPIGRSGPVTPWGKPALGLKTRKPKKPSSKLIVRRRRKSSKRGRGGRES</sequence>
<dbReference type="Gene3D" id="4.10.950.10">
    <property type="entry name" value="Ribosomal protein L2, domain 3"/>
    <property type="match status" value="1"/>
</dbReference>
<keyword evidence="5 7" id="KW-0687">Ribonucleoprotein</keyword>
<evidence type="ECO:0000256" key="8">
    <source>
        <dbReference type="SAM" id="MobiDB-lite"/>
    </source>
</evidence>
<evidence type="ECO:0000256" key="5">
    <source>
        <dbReference type="ARBA" id="ARBA00023274"/>
    </source>
</evidence>
<dbReference type="NCBIfam" id="TIGR01171">
    <property type="entry name" value="rplB_bact"/>
    <property type="match status" value="1"/>
</dbReference>
<dbReference type="SMART" id="SM01383">
    <property type="entry name" value="Ribosomal_L2"/>
    <property type="match status" value="1"/>
</dbReference>
<dbReference type="GO" id="GO:0006412">
    <property type="term" value="P:translation"/>
    <property type="evidence" value="ECO:0007669"/>
    <property type="project" value="UniProtKB-UniRule"/>
</dbReference>
<dbReference type="InterPro" id="IPR014726">
    <property type="entry name" value="Ribosomal_uL2_dom3"/>
</dbReference>
<proteinExistence type="inferred from homology"/>
<dbReference type="SMART" id="SM01382">
    <property type="entry name" value="Ribosomal_L2_C"/>
    <property type="match status" value="1"/>
</dbReference>
<keyword evidence="3 7" id="KW-0694">RNA-binding</keyword>